<dbReference type="PANTHER" id="PTHR35525:SF3">
    <property type="entry name" value="BLL6575 PROTEIN"/>
    <property type="match status" value="1"/>
</dbReference>
<evidence type="ECO:0000259" key="1">
    <source>
        <dbReference type="Pfam" id="PF11706"/>
    </source>
</evidence>
<reference evidence="3" key="1">
    <citation type="submission" date="2017-06" db="EMBL/GenBank/DDBJ databases">
        <authorList>
            <person name="Varghese N."/>
            <person name="Submissions S."/>
        </authorList>
    </citation>
    <scope>NUCLEOTIDE SEQUENCE [LARGE SCALE GENOMIC DNA]</scope>
    <source>
        <strain evidence="3">JCM 23211</strain>
    </source>
</reference>
<organism evidence="2 3">
    <name type="scientific">Rhodococcoides kyotonense</name>
    <dbReference type="NCBI Taxonomy" id="398843"/>
    <lineage>
        <taxon>Bacteria</taxon>
        <taxon>Bacillati</taxon>
        <taxon>Actinomycetota</taxon>
        <taxon>Actinomycetes</taxon>
        <taxon>Mycobacteriales</taxon>
        <taxon>Nocardiaceae</taxon>
        <taxon>Rhodococcoides</taxon>
    </lineage>
</organism>
<name>A0A239IVK2_9NOCA</name>
<protein>
    <submittedName>
        <fullName evidence="2">CGNR zinc finger domain-containing protein</fullName>
    </submittedName>
</protein>
<keyword evidence="3" id="KW-1185">Reference proteome</keyword>
<dbReference type="InterPro" id="IPR021005">
    <property type="entry name" value="Znf_CGNR"/>
</dbReference>
<evidence type="ECO:0000313" key="3">
    <source>
        <dbReference type="Proteomes" id="UP000198327"/>
    </source>
</evidence>
<evidence type="ECO:0000313" key="2">
    <source>
        <dbReference type="EMBL" id="SNS96454.1"/>
    </source>
</evidence>
<dbReference type="PANTHER" id="PTHR35525">
    <property type="entry name" value="BLL6575 PROTEIN"/>
    <property type="match status" value="1"/>
</dbReference>
<feature type="domain" description="Zinc finger CGNR" evidence="1">
    <location>
        <begin position="131"/>
        <end position="172"/>
    </location>
</feature>
<dbReference type="EMBL" id="FZOW01000007">
    <property type="protein sequence ID" value="SNS96454.1"/>
    <property type="molecule type" value="Genomic_DNA"/>
</dbReference>
<dbReference type="SUPFAM" id="SSF160904">
    <property type="entry name" value="Jann2411-like"/>
    <property type="match status" value="1"/>
</dbReference>
<gene>
    <name evidence="2" type="ORF">SAMN05421642_107197</name>
</gene>
<dbReference type="RefSeq" id="WP_089247129.1">
    <property type="nucleotide sequence ID" value="NZ_FZOW01000007.1"/>
</dbReference>
<dbReference type="InterPro" id="IPR010852">
    <property type="entry name" value="ABATE"/>
</dbReference>
<dbReference type="AlphaFoldDB" id="A0A239IVK2"/>
<dbReference type="OrthoDB" id="123307at2"/>
<dbReference type="Pfam" id="PF11706">
    <property type="entry name" value="zf-CGNR"/>
    <property type="match status" value="1"/>
</dbReference>
<proteinExistence type="predicted"/>
<sequence>MVDSANSRYGVTAAPDGLDIVQELLNTASAGLRDPTPDLLAESDTAQRWADAALVARGLPPASVDAESLRALRETIRAAVSGDTASIVPHLHSVALTLDESGTVVAGLENDVAGLVFAEMLRAQARGEWSRLKLCALGQCSVAFHDRSKNRSARYHAARCANYVNLRNSRARNV</sequence>
<accession>A0A239IVK2</accession>
<dbReference type="Proteomes" id="UP000198327">
    <property type="component" value="Unassembled WGS sequence"/>
</dbReference>
<dbReference type="Gene3D" id="1.10.3300.10">
    <property type="entry name" value="Jann2411-like domain"/>
    <property type="match status" value="1"/>
</dbReference>
<dbReference type="InterPro" id="IPR023286">
    <property type="entry name" value="ABATE_dom_sf"/>
</dbReference>